<keyword evidence="5 8" id="KW-1133">Transmembrane helix</keyword>
<keyword evidence="11" id="KW-1185">Reference proteome</keyword>
<evidence type="ECO:0000313" key="11">
    <source>
        <dbReference type="Proteomes" id="UP000654345"/>
    </source>
</evidence>
<dbReference type="Proteomes" id="UP000654345">
    <property type="component" value="Unassembled WGS sequence"/>
</dbReference>
<dbReference type="SUPFAM" id="SSF103473">
    <property type="entry name" value="MFS general substrate transporter"/>
    <property type="match status" value="1"/>
</dbReference>
<dbReference type="RefSeq" id="WP_201369682.1">
    <property type="nucleotide sequence ID" value="NZ_BNJG01000001.1"/>
</dbReference>
<sequence>MVQSTDQAQNAQVSNKNSSGRVRRVLRNRNFLLLWLAQLISLTILNATNYGVIVLVNNVTQSVFMAGLAIISFTLPAIPFSAIAGAIVDRLNKRQVLWVSNILRMVTVLLMFICIVFNRSNLWPLFLLTYCTSLIGQFFIPAEGSSIPLLVGERDLMPALSLFNISITISQALGFLILGRLVTSLFSPFTVHIGKLAFNVQSIDMLFLLVGVLYAVCAGLILLIPSRCFAESHLKQERERRGDRTVKETLARLWADLGQGWRIVQVDNLLFFSVVQLSVVGILQLLIGELAGTFVQQVLHHPPEDMALILAPAGVGLVGASVLMTPLTERIGRIRLTLIGFISLAVGFLLLPAMQWLSLRLDPVHGASSAWLLWSVILLVTLLGVAMACVNIPTNTIMQERAPENGRARVLAFQFMLYNAGSIPVLLFAGAIAQLLGFNLLIVVLAACMFFFCFWASRFGKRQPGRRSQQDAHAAQKPTESKERQQESLHSIEDMFPPIPQEPHTYADSTPNEQQRPS</sequence>
<evidence type="ECO:0000256" key="8">
    <source>
        <dbReference type="SAM" id="Phobius"/>
    </source>
</evidence>
<keyword evidence="3" id="KW-1003">Cell membrane</keyword>
<evidence type="ECO:0000313" key="10">
    <source>
        <dbReference type="EMBL" id="GHO52818.1"/>
    </source>
</evidence>
<dbReference type="Pfam" id="PF07690">
    <property type="entry name" value="MFS_1"/>
    <property type="match status" value="1"/>
</dbReference>
<feature type="transmembrane region" description="Helical" evidence="8">
    <location>
        <begin position="96"/>
        <end position="118"/>
    </location>
</feature>
<feature type="domain" description="Major facilitator superfamily (MFS) profile" evidence="9">
    <location>
        <begin position="30"/>
        <end position="464"/>
    </location>
</feature>
<dbReference type="CDD" id="cd06173">
    <property type="entry name" value="MFS_MefA_like"/>
    <property type="match status" value="1"/>
</dbReference>
<proteinExistence type="predicted"/>
<feature type="transmembrane region" description="Helical" evidence="8">
    <location>
        <begin position="269"/>
        <end position="287"/>
    </location>
</feature>
<dbReference type="EMBL" id="BNJG01000001">
    <property type="protein sequence ID" value="GHO52818.1"/>
    <property type="molecule type" value="Genomic_DNA"/>
</dbReference>
<dbReference type="PANTHER" id="PTHR43266:SF2">
    <property type="entry name" value="MAJOR FACILITATOR SUPERFAMILY (MFS) PROFILE DOMAIN-CONTAINING PROTEIN"/>
    <property type="match status" value="1"/>
</dbReference>
<evidence type="ECO:0000256" key="3">
    <source>
        <dbReference type="ARBA" id="ARBA00022475"/>
    </source>
</evidence>
<gene>
    <name evidence="10" type="ORF">KSB_12930</name>
</gene>
<feature type="transmembrane region" description="Helical" evidence="8">
    <location>
        <begin position="31"/>
        <end position="56"/>
    </location>
</feature>
<feature type="transmembrane region" description="Helical" evidence="8">
    <location>
        <begin position="411"/>
        <end position="432"/>
    </location>
</feature>
<evidence type="ECO:0000256" key="5">
    <source>
        <dbReference type="ARBA" id="ARBA00022989"/>
    </source>
</evidence>
<evidence type="ECO:0000256" key="1">
    <source>
        <dbReference type="ARBA" id="ARBA00004651"/>
    </source>
</evidence>
<feature type="transmembrane region" description="Helical" evidence="8">
    <location>
        <begin position="307"/>
        <end position="324"/>
    </location>
</feature>
<protein>
    <submittedName>
        <fullName evidence="10">MFS transporter</fullName>
    </submittedName>
</protein>
<reference evidence="10 11" key="1">
    <citation type="journal article" date="2021" name="Int. J. Syst. Evol. Microbiol.">
        <title>Reticulibacter mediterranei gen. nov., sp. nov., within the new family Reticulibacteraceae fam. nov., and Ktedonospora formicarum gen. nov., sp. nov., Ktedonobacter robiniae sp. nov., Dictyobacter formicarum sp. nov. and Dictyobacter arantiisoli sp. nov., belonging to the class Ktedonobacteria.</title>
        <authorList>
            <person name="Yabe S."/>
            <person name="Zheng Y."/>
            <person name="Wang C.M."/>
            <person name="Sakai Y."/>
            <person name="Abe K."/>
            <person name="Yokota A."/>
            <person name="Donadio S."/>
            <person name="Cavaletti L."/>
            <person name="Monciardini P."/>
        </authorList>
    </citation>
    <scope>NUCLEOTIDE SEQUENCE [LARGE SCALE GENOMIC DNA]</scope>
    <source>
        <strain evidence="10 11">SOSP1-30</strain>
    </source>
</reference>
<evidence type="ECO:0000256" key="7">
    <source>
        <dbReference type="SAM" id="MobiDB-lite"/>
    </source>
</evidence>
<feature type="transmembrane region" description="Helical" evidence="8">
    <location>
        <begin position="206"/>
        <end position="230"/>
    </location>
</feature>
<evidence type="ECO:0000256" key="6">
    <source>
        <dbReference type="ARBA" id="ARBA00023136"/>
    </source>
</evidence>
<keyword evidence="6 8" id="KW-0472">Membrane</keyword>
<evidence type="ECO:0000256" key="4">
    <source>
        <dbReference type="ARBA" id="ARBA00022692"/>
    </source>
</evidence>
<dbReference type="InterPro" id="IPR020846">
    <property type="entry name" value="MFS_dom"/>
</dbReference>
<feature type="transmembrane region" description="Helical" evidence="8">
    <location>
        <begin position="62"/>
        <end position="84"/>
    </location>
</feature>
<comment type="caution">
    <text evidence="10">The sequence shown here is derived from an EMBL/GenBank/DDBJ whole genome shotgun (WGS) entry which is preliminary data.</text>
</comment>
<feature type="compositionally biased region" description="Basic and acidic residues" evidence="7">
    <location>
        <begin position="479"/>
        <end position="493"/>
    </location>
</feature>
<dbReference type="Gene3D" id="1.20.1250.20">
    <property type="entry name" value="MFS general substrate transporter like domains"/>
    <property type="match status" value="1"/>
</dbReference>
<evidence type="ECO:0000256" key="2">
    <source>
        <dbReference type="ARBA" id="ARBA00022448"/>
    </source>
</evidence>
<feature type="region of interest" description="Disordered" evidence="7">
    <location>
        <begin position="464"/>
        <end position="518"/>
    </location>
</feature>
<feature type="compositionally biased region" description="Polar residues" evidence="7">
    <location>
        <begin position="507"/>
        <end position="518"/>
    </location>
</feature>
<comment type="subcellular location">
    <subcellularLocation>
        <location evidence="1">Cell membrane</location>
        <topology evidence="1">Multi-pass membrane protein</topology>
    </subcellularLocation>
</comment>
<keyword evidence="4 8" id="KW-0812">Transmembrane</keyword>
<feature type="transmembrane region" description="Helical" evidence="8">
    <location>
        <begin position="371"/>
        <end position="390"/>
    </location>
</feature>
<feature type="transmembrane region" description="Helical" evidence="8">
    <location>
        <begin position="438"/>
        <end position="457"/>
    </location>
</feature>
<organism evidence="10 11">
    <name type="scientific">Ktedonobacter robiniae</name>
    <dbReference type="NCBI Taxonomy" id="2778365"/>
    <lineage>
        <taxon>Bacteria</taxon>
        <taxon>Bacillati</taxon>
        <taxon>Chloroflexota</taxon>
        <taxon>Ktedonobacteria</taxon>
        <taxon>Ktedonobacterales</taxon>
        <taxon>Ktedonobacteraceae</taxon>
        <taxon>Ktedonobacter</taxon>
    </lineage>
</organism>
<name>A0ABQ3UJG8_9CHLR</name>
<dbReference type="PANTHER" id="PTHR43266">
    <property type="entry name" value="MACROLIDE-EFFLUX PROTEIN"/>
    <property type="match status" value="1"/>
</dbReference>
<dbReference type="InterPro" id="IPR011701">
    <property type="entry name" value="MFS"/>
</dbReference>
<keyword evidence="2" id="KW-0813">Transport</keyword>
<feature type="transmembrane region" description="Helical" evidence="8">
    <location>
        <begin position="162"/>
        <end position="186"/>
    </location>
</feature>
<feature type="transmembrane region" description="Helical" evidence="8">
    <location>
        <begin position="336"/>
        <end position="359"/>
    </location>
</feature>
<accession>A0ABQ3UJG8</accession>
<dbReference type="InterPro" id="IPR036259">
    <property type="entry name" value="MFS_trans_sf"/>
</dbReference>
<dbReference type="PROSITE" id="PS50850">
    <property type="entry name" value="MFS"/>
    <property type="match status" value="1"/>
</dbReference>
<evidence type="ECO:0000259" key="9">
    <source>
        <dbReference type="PROSITE" id="PS50850"/>
    </source>
</evidence>